<dbReference type="PROSITE" id="PS00330">
    <property type="entry name" value="HEMOLYSIN_CALCIUM"/>
    <property type="match status" value="3"/>
</dbReference>
<evidence type="ECO:0000256" key="2">
    <source>
        <dbReference type="ARBA" id="ARBA00022525"/>
    </source>
</evidence>
<reference evidence="3 4" key="1">
    <citation type="submission" date="2020-10" db="EMBL/GenBank/DDBJ databases">
        <authorList>
            <person name="Castelo-Branco R."/>
            <person name="Eusebio N."/>
            <person name="Adriana R."/>
            <person name="Vieira A."/>
            <person name="Brugerolle De Fraissinette N."/>
            <person name="Rezende De Castro R."/>
            <person name="Schneider M.P."/>
            <person name="Vasconcelos V."/>
            <person name="Leao P.N."/>
        </authorList>
    </citation>
    <scope>NUCLEOTIDE SEQUENCE [LARGE SCALE GENOMIC DNA]</scope>
    <source>
        <strain evidence="3 4">LEGE 07299</strain>
    </source>
</reference>
<evidence type="ECO:0000313" key="3">
    <source>
        <dbReference type="EMBL" id="MBE9105817.1"/>
    </source>
</evidence>
<dbReference type="EMBL" id="JADEXF010000377">
    <property type="protein sequence ID" value="MBE9105817.1"/>
    <property type="molecule type" value="Genomic_DNA"/>
</dbReference>
<dbReference type="SUPFAM" id="SSF51120">
    <property type="entry name" value="beta-Roll"/>
    <property type="match status" value="1"/>
</dbReference>
<dbReference type="InterPro" id="IPR001343">
    <property type="entry name" value="Hemolysn_Ca-bd"/>
</dbReference>
<dbReference type="PANTHER" id="PTHR38340">
    <property type="entry name" value="S-LAYER PROTEIN"/>
    <property type="match status" value="1"/>
</dbReference>
<dbReference type="Pfam" id="PF00353">
    <property type="entry name" value="HemolysinCabind"/>
    <property type="match status" value="1"/>
</dbReference>
<dbReference type="InterPro" id="IPR011049">
    <property type="entry name" value="Serralysin-like_metalloprot_C"/>
</dbReference>
<organism evidence="3 4">
    <name type="scientific">Nostoc cf. edaphicum LEGE 07299</name>
    <dbReference type="NCBI Taxonomy" id="2777974"/>
    <lineage>
        <taxon>Bacteria</taxon>
        <taxon>Bacillati</taxon>
        <taxon>Cyanobacteriota</taxon>
        <taxon>Cyanophyceae</taxon>
        <taxon>Nostocales</taxon>
        <taxon>Nostocaceae</taxon>
        <taxon>Nostoc</taxon>
    </lineage>
</organism>
<dbReference type="Proteomes" id="UP000647836">
    <property type="component" value="Unassembled WGS sequence"/>
</dbReference>
<dbReference type="InterPro" id="IPR018511">
    <property type="entry name" value="Hemolysin-typ_Ca-bd_CS"/>
</dbReference>
<dbReference type="Gene3D" id="2.150.10.10">
    <property type="entry name" value="Serralysin-like metalloprotease, C-terminal"/>
    <property type="match status" value="1"/>
</dbReference>
<proteinExistence type="predicted"/>
<dbReference type="PRINTS" id="PR00313">
    <property type="entry name" value="CABNDNGRPT"/>
</dbReference>
<comment type="subcellular location">
    <subcellularLocation>
        <location evidence="1">Secreted</location>
    </subcellularLocation>
</comment>
<dbReference type="InterPro" id="IPR050557">
    <property type="entry name" value="RTX_toxin/Mannuronan_C5-epim"/>
</dbReference>
<keyword evidence="2" id="KW-0964">Secreted</keyword>
<protein>
    <submittedName>
        <fullName evidence="3">Calcium-binding protein</fullName>
    </submittedName>
</protein>
<dbReference type="PANTHER" id="PTHR38340:SF1">
    <property type="entry name" value="S-LAYER PROTEIN"/>
    <property type="match status" value="1"/>
</dbReference>
<evidence type="ECO:0000256" key="1">
    <source>
        <dbReference type="ARBA" id="ARBA00004613"/>
    </source>
</evidence>
<accession>A0ABR9TZF9</accession>
<comment type="caution">
    <text evidence="3">The sequence shown here is derived from an EMBL/GenBank/DDBJ whole genome shotgun (WGS) entry which is preliminary data.</text>
</comment>
<name>A0ABR9TZF9_9NOSO</name>
<evidence type="ECO:0000313" key="4">
    <source>
        <dbReference type="Proteomes" id="UP000647836"/>
    </source>
</evidence>
<keyword evidence="4" id="KW-1185">Reference proteome</keyword>
<sequence length="210" mass="21707">MYTVDSLNDTITEGFNAGIDLVQSSISWVLADNLENLTLIGSKVINGTGNNLDNILTGNSAANILNGVDGNDNLFGNSGNDTLLGGAGDDLLSGGVGRDVLTGGTGRDSFNLAGSRTGGYDTIADFILADDTIFISKAEFGLSQSLNSTLDSGLFRLGTNATTAGDRFIYNQTTGNLFFDKDGVGGTAQVQIAQFSNQAMLNSANITVIA</sequence>
<gene>
    <name evidence="3" type="ORF">IQ229_12960</name>
</gene>